<dbReference type="SMART" id="SM00471">
    <property type="entry name" value="HDc"/>
    <property type="match status" value="1"/>
</dbReference>
<comment type="caution">
    <text evidence="2">The sequence shown here is derived from an EMBL/GenBank/DDBJ whole genome shotgun (WGS) entry which is preliminary data.</text>
</comment>
<dbReference type="InterPro" id="IPR003607">
    <property type="entry name" value="HD/PDEase_dom"/>
</dbReference>
<dbReference type="PANTHER" id="PTHR11373:SF4">
    <property type="entry name" value="DEOXYNUCLEOSIDE TRIPHOSPHATE TRIPHOSPHOHYDROLASE SAMHD1"/>
    <property type="match status" value="1"/>
</dbReference>
<evidence type="ECO:0000313" key="3">
    <source>
        <dbReference type="Proteomes" id="UP000555103"/>
    </source>
</evidence>
<dbReference type="Gene3D" id="1.10.3210.10">
    <property type="entry name" value="Hypothetical protein af1432"/>
    <property type="match status" value="1"/>
</dbReference>
<dbReference type="Pfam" id="PF19276">
    <property type="entry name" value="HD_assoc_2"/>
    <property type="match status" value="1"/>
</dbReference>
<dbReference type="CDD" id="cd00077">
    <property type="entry name" value="HDc"/>
    <property type="match status" value="1"/>
</dbReference>
<dbReference type="SUPFAM" id="SSF109604">
    <property type="entry name" value="HD-domain/PDEase-like"/>
    <property type="match status" value="1"/>
</dbReference>
<proteinExistence type="predicted"/>
<dbReference type="InterPro" id="IPR045509">
    <property type="entry name" value="HD_assoc_2"/>
</dbReference>
<dbReference type="PANTHER" id="PTHR11373">
    <property type="entry name" value="DEOXYNUCLEOSIDE TRIPHOSPHATE TRIPHOSPHOHYDROLASE"/>
    <property type="match status" value="1"/>
</dbReference>
<dbReference type="EMBL" id="JACIEP010000005">
    <property type="protein sequence ID" value="MBB4035973.1"/>
    <property type="molecule type" value="Genomic_DNA"/>
</dbReference>
<protein>
    <recommendedName>
        <fullName evidence="1">HD/PDEase domain-containing protein</fullName>
    </recommendedName>
</protein>
<accession>A0A840CVY4</accession>
<organism evidence="2 3">
    <name type="scientific">Dysgonomonas hofstadii</name>
    <dbReference type="NCBI Taxonomy" id="637886"/>
    <lineage>
        <taxon>Bacteria</taxon>
        <taxon>Pseudomonadati</taxon>
        <taxon>Bacteroidota</taxon>
        <taxon>Bacteroidia</taxon>
        <taxon>Bacteroidales</taxon>
        <taxon>Dysgonomonadaceae</taxon>
        <taxon>Dysgonomonas</taxon>
    </lineage>
</organism>
<dbReference type="AlphaFoldDB" id="A0A840CVY4"/>
<feature type="domain" description="HD/PDEase" evidence="1">
    <location>
        <begin position="51"/>
        <end position="176"/>
    </location>
</feature>
<evidence type="ECO:0000313" key="2">
    <source>
        <dbReference type="EMBL" id="MBB4035973.1"/>
    </source>
</evidence>
<dbReference type="GO" id="GO:0006203">
    <property type="term" value="P:dGTP catabolic process"/>
    <property type="evidence" value="ECO:0007669"/>
    <property type="project" value="TreeGrafter"/>
</dbReference>
<sequence length="408" mass="47357">MNNKKKIINDPVFGFITIPNDFVYNLIQHPYLQRLNRIKQLGLASFVYPGAQHTRLHHSIGAMYLMNEAINNLRSKGQDITAEEANGALACILLHDVGHGPFSHVLEHTLTHGIHHEELSLSLMEKLNRERNGELDICISIFKNEYPKKFLHQLVSGQLDVDRLDYLRRDSFFTGVTEGNIGSARIIKMLDVRNDNLVVEAKGIYSIENFLMSRRLMYWQVYLHKTSVAAEKILIKALTRAKHLTDKGIKLFTPPALEYFLMNNVDKIFFENYTEEVLYHFTNLDDNDIWCALKVWTNHEDIVLSKLSSCLINRNIFKIEITEEPQSEEKIGYHVKKYMEKLGVNEVEATYFYSSDIIYTNMYNEEDDSISILYNDGTIKDISKASDMLNIELLSKKVKKHYFSYMKL</sequence>
<dbReference type="InterPro" id="IPR050135">
    <property type="entry name" value="dGTPase-like"/>
</dbReference>
<keyword evidence="3" id="KW-1185">Reference proteome</keyword>
<dbReference type="Pfam" id="PF01966">
    <property type="entry name" value="HD"/>
    <property type="match status" value="1"/>
</dbReference>
<gene>
    <name evidence="2" type="ORF">GGR21_001868</name>
</gene>
<dbReference type="InterPro" id="IPR006674">
    <property type="entry name" value="HD_domain"/>
</dbReference>
<dbReference type="GO" id="GO:0008832">
    <property type="term" value="F:dGTPase activity"/>
    <property type="evidence" value="ECO:0007669"/>
    <property type="project" value="TreeGrafter"/>
</dbReference>
<dbReference type="Proteomes" id="UP000555103">
    <property type="component" value="Unassembled WGS sequence"/>
</dbReference>
<evidence type="ECO:0000259" key="1">
    <source>
        <dbReference type="SMART" id="SM00471"/>
    </source>
</evidence>
<dbReference type="RefSeq" id="WP_183306875.1">
    <property type="nucleotide sequence ID" value="NZ_JACIEP010000005.1"/>
</dbReference>
<name>A0A840CVY4_9BACT</name>
<reference evidence="2 3" key="1">
    <citation type="submission" date="2020-08" db="EMBL/GenBank/DDBJ databases">
        <title>Genomic Encyclopedia of Type Strains, Phase IV (KMG-IV): sequencing the most valuable type-strain genomes for metagenomic binning, comparative biology and taxonomic classification.</title>
        <authorList>
            <person name="Goeker M."/>
        </authorList>
    </citation>
    <scope>NUCLEOTIDE SEQUENCE [LARGE SCALE GENOMIC DNA]</scope>
    <source>
        <strain evidence="2 3">DSM 104969</strain>
    </source>
</reference>